<feature type="compositionally biased region" description="Low complexity" evidence="1">
    <location>
        <begin position="1"/>
        <end position="10"/>
    </location>
</feature>
<protein>
    <submittedName>
        <fullName evidence="2">Uncharacterized protein</fullName>
    </submittedName>
</protein>
<dbReference type="AlphaFoldDB" id="A0A4U6V466"/>
<evidence type="ECO:0000313" key="2">
    <source>
        <dbReference type="EMBL" id="TKW21629.1"/>
    </source>
</evidence>
<name>A0A4U6V466_SETVI</name>
<proteinExistence type="predicted"/>
<gene>
    <name evidence="2" type="ORF">SEVIR_4G131900v2</name>
</gene>
<organism evidence="2 3">
    <name type="scientific">Setaria viridis</name>
    <name type="common">Green bristlegrass</name>
    <name type="synonym">Setaria italica subsp. viridis</name>
    <dbReference type="NCBI Taxonomy" id="4556"/>
    <lineage>
        <taxon>Eukaryota</taxon>
        <taxon>Viridiplantae</taxon>
        <taxon>Streptophyta</taxon>
        <taxon>Embryophyta</taxon>
        <taxon>Tracheophyta</taxon>
        <taxon>Spermatophyta</taxon>
        <taxon>Magnoliopsida</taxon>
        <taxon>Liliopsida</taxon>
        <taxon>Poales</taxon>
        <taxon>Poaceae</taxon>
        <taxon>PACMAD clade</taxon>
        <taxon>Panicoideae</taxon>
        <taxon>Panicodae</taxon>
        <taxon>Paniceae</taxon>
        <taxon>Cenchrinae</taxon>
        <taxon>Setaria</taxon>
    </lineage>
</organism>
<dbReference type="Proteomes" id="UP000298652">
    <property type="component" value="Chromosome 4"/>
</dbReference>
<dbReference type="EMBL" id="CM016555">
    <property type="protein sequence ID" value="TKW21629.1"/>
    <property type="molecule type" value="Genomic_DNA"/>
</dbReference>
<accession>A0A4U6V466</accession>
<keyword evidence="3" id="KW-1185">Reference proteome</keyword>
<sequence>MTRGELAARGRAGGARGDEAAARGDGVAARRTPTATLSAVFSPVL</sequence>
<dbReference type="Gramene" id="TKW21629">
    <property type="protein sequence ID" value="TKW21629"/>
    <property type="gene ID" value="SEVIR_4G131900v2"/>
</dbReference>
<reference evidence="2" key="1">
    <citation type="submission" date="2019-03" db="EMBL/GenBank/DDBJ databases">
        <title>WGS assembly of Setaria viridis.</title>
        <authorList>
            <person name="Huang P."/>
            <person name="Jenkins J."/>
            <person name="Grimwood J."/>
            <person name="Barry K."/>
            <person name="Healey A."/>
            <person name="Mamidi S."/>
            <person name="Sreedasyam A."/>
            <person name="Shu S."/>
            <person name="Feldman M."/>
            <person name="Wu J."/>
            <person name="Yu Y."/>
            <person name="Chen C."/>
            <person name="Johnson J."/>
            <person name="Rokhsar D."/>
            <person name="Baxter I."/>
            <person name="Schmutz J."/>
            <person name="Brutnell T."/>
            <person name="Kellogg E."/>
        </authorList>
    </citation>
    <scope>NUCLEOTIDE SEQUENCE [LARGE SCALE GENOMIC DNA]</scope>
</reference>
<evidence type="ECO:0000313" key="3">
    <source>
        <dbReference type="Proteomes" id="UP000298652"/>
    </source>
</evidence>
<feature type="region of interest" description="Disordered" evidence="1">
    <location>
        <begin position="1"/>
        <end position="32"/>
    </location>
</feature>
<evidence type="ECO:0000256" key="1">
    <source>
        <dbReference type="SAM" id="MobiDB-lite"/>
    </source>
</evidence>